<keyword evidence="3" id="KW-1185">Reference proteome</keyword>
<keyword evidence="1" id="KW-0732">Signal</keyword>
<dbReference type="AlphaFoldDB" id="A0A7X2L1F2"/>
<evidence type="ECO:0000313" key="2">
    <source>
        <dbReference type="EMBL" id="MRN53108.1"/>
    </source>
</evidence>
<reference evidence="2 3" key="1">
    <citation type="submission" date="2019-11" db="EMBL/GenBank/DDBJ databases">
        <title>Paenibacillus monticola sp. nov., a novel PGPR strain isolated from mountain sample in China.</title>
        <authorList>
            <person name="Zhao Q."/>
            <person name="Li H.-P."/>
            <person name="Zhang J.-L."/>
        </authorList>
    </citation>
    <scope>NUCLEOTIDE SEQUENCE [LARGE SCALE GENOMIC DNA]</scope>
    <source>
        <strain evidence="2 3">LC-T2</strain>
    </source>
</reference>
<comment type="caution">
    <text evidence="2">The sequence shown here is derived from an EMBL/GenBank/DDBJ whole genome shotgun (WGS) entry which is preliminary data.</text>
</comment>
<dbReference type="Proteomes" id="UP000463051">
    <property type="component" value="Unassembled WGS sequence"/>
</dbReference>
<feature type="chain" id="PRO_5030660643" evidence="1">
    <location>
        <begin position="29"/>
        <end position="366"/>
    </location>
</feature>
<gene>
    <name evidence="2" type="ORF">GJB61_08890</name>
</gene>
<name>A0A7X2L1F2_9BACL</name>
<sequence>MKSITLFKTLLSLSFVTVSSLSGGVVHAQSNLDAFVDSNIVGKERSIVTSVLQDIPESQRGDLIVIASDGQIYTNKPELKKEVIEYTKNKEGVFEDSDGNKIFPPKQDRPEQIQLQSPLNSFSTEVKVDEKGQQSSNTLAIEGNAELIQPLVSQVPATGGSGPYRRVESYNSYSWASANIYLTNDVSDNDSTAPYYDTGYLYMGGWGEASNAVDAGFKHNSLDNTYSPMMQIDGTPYGFTPRVASGQTAYLETYVGTNGNFIMHAEYKDTTGVSRSINVSVYAPGFKQNGANIMKRMTTMGQKTEYLTTKTYLRGAVWSNARIGASTSSYHVWADSDTWQFQSYGNRIGLNKTNASNETVSILPGS</sequence>
<evidence type="ECO:0000256" key="1">
    <source>
        <dbReference type="SAM" id="SignalP"/>
    </source>
</evidence>
<feature type="signal peptide" evidence="1">
    <location>
        <begin position="1"/>
        <end position="28"/>
    </location>
</feature>
<organism evidence="2 3">
    <name type="scientific">Paenibacillus monticola</name>
    <dbReference type="NCBI Taxonomy" id="2666075"/>
    <lineage>
        <taxon>Bacteria</taxon>
        <taxon>Bacillati</taxon>
        <taxon>Bacillota</taxon>
        <taxon>Bacilli</taxon>
        <taxon>Bacillales</taxon>
        <taxon>Paenibacillaceae</taxon>
        <taxon>Paenibacillus</taxon>
    </lineage>
</organism>
<evidence type="ECO:0000313" key="3">
    <source>
        <dbReference type="Proteomes" id="UP000463051"/>
    </source>
</evidence>
<proteinExistence type="predicted"/>
<dbReference type="EMBL" id="WJXB01000002">
    <property type="protein sequence ID" value="MRN53108.1"/>
    <property type="molecule type" value="Genomic_DNA"/>
</dbReference>
<accession>A0A7X2L1F2</accession>
<protein>
    <submittedName>
        <fullName evidence="2">Uncharacterized protein</fullName>
    </submittedName>
</protein>
<dbReference type="RefSeq" id="WP_154118074.1">
    <property type="nucleotide sequence ID" value="NZ_WJXB01000002.1"/>
</dbReference>